<dbReference type="EMBL" id="CP000050">
    <property type="protein sequence ID" value="AAY48603.1"/>
    <property type="molecule type" value="Genomic_DNA"/>
</dbReference>
<dbReference type="Pfam" id="PF04235">
    <property type="entry name" value="DUF418"/>
    <property type="match status" value="1"/>
</dbReference>
<dbReference type="RefSeq" id="WP_011037711.1">
    <property type="nucleotide sequence ID" value="NC_007086.1"/>
</dbReference>
<evidence type="ECO:0000256" key="1">
    <source>
        <dbReference type="SAM" id="Phobius"/>
    </source>
</evidence>
<organism evidence="3 4">
    <name type="scientific">Xanthomonas campestris pv. campestris (strain 8004)</name>
    <dbReference type="NCBI Taxonomy" id="314565"/>
    <lineage>
        <taxon>Bacteria</taxon>
        <taxon>Pseudomonadati</taxon>
        <taxon>Pseudomonadota</taxon>
        <taxon>Gammaproteobacteria</taxon>
        <taxon>Lysobacterales</taxon>
        <taxon>Lysobacteraceae</taxon>
        <taxon>Xanthomonas</taxon>
    </lineage>
</organism>
<feature type="transmembrane region" description="Helical" evidence="1">
    <location>
        <begin position="62"/>
        <end position="88"/>
    </location>
</feature>
<feature type="transmembrane region" description="Helical" evidence="1">
    <location>
        <begin position="223"/>
        <end position="245"/>
    </location>
</feature>
<keyword evidence="1" id="KW-1133">Transmembrane helix</keyword>
<dbReference type="HOGENOM" id="CLU_039610_0_0_6"/>
<feature type="transmembrane region" description="Helical" evidence="1">
    <location>
        <begin position="149"/>
        <end position="172"/>
    </location>
</feature>
<accession>A0A0H2X7Q9</accession>
<dbReference type="KEGG" id="xcb:XC_1537"/>
<sequence>MTERSVLLPIAATERIAVLDVLRGFALLGILLMNIEGFVGPLDLAVTGVDPHWHGLGRVVDALTYVFVQGKFYTLFSLLFGMGFAVMAQRAQHAQRPFLGMYLRRSAGLLVIGLAHAVLLWSGDVLVTYALLALLLLATRSVPTATLPWFAVFVYLCAPGLILLYGAVGALAQADPAAAAEWNAAMREVAQQAVANVQAQRSALGSGTYVQATVQRWHDLREALIALTINGPAMLGMFLLGGWFVRSGAIAAPERFVRLFGWLRYGVLPLGLALMLVSYRLEPWMDPARLDPRLSLAFALALLGGAMMCLGYAAWVMRFAAQLRWLAPAGRMALSNYLLQSLLCTSIFYGYGLGYFEQLPRAWQPPFALLVFAVQVALSHLWLRWFRFGPVEWLWRCVTYLQVPPLRRHAGAAG</sequence>
<dbReference type="AlphaFoldDB" id="A0A0H2X7Q9"/>
<evidence type="ECO:0000259" key="2">
    <source>
        <dbReference type="Pfam" id="PF04235"/>
    </source>
</evidence>
<dbReference type="PANTHER" id="PTHR30590:SF2">
    <property type="entry name" value="INNER MEMBRANE PROTEIN"/>
    <property type="match status" value="1"/>
</dbReference>
<name>A0A0H2X7Q9_XANC8</name>
<gene>
    <name evidence="3" type="ordered locus">XC_1537</name>
</gene>
<feature type="transmembrane region" description="Helical" evidence="1">
    <location>
        <begin position="265"/>
        <end position="282"/>
    </location>
</feature>
<evidence type="ECO:0000313" key="4">
    <source>
        <dbReference type="Proteomes" id="UP000000420"/>
    </source>
</evidence>
<reference evidence="3 4" key="1">
    <citation type="journal article" date="2005" name="Genome Res.">
        <title>Comparative and functional genomic analyses of the pathogenicity of phytopathogen Xanthomonas campestris pv. campestris.</title>
        <authorList>
            <person name="Qian W."/>
            <person name="Jia Y."/>
            <person name="Ren S.X."/>
            <person name="He Y.Q."/>
            <person name="Feng J.X."/>
            <person name="Lu L.F."/>
            <person name="Sun Q."/>
            <person name="Ying G."/>
            <person name="Tang D.J."/>
            <person name="Tang H."/>
            <person name="Wu W."/>
            <person name="Hao P."/>
            <person name="Wang L."/>
            <person name="Jiang B.L."/>
            <person name="Zeng S."/>
            <person name="Gu W.Y."/>
            <person name="Lu G."/>
            <person name="Rong L."/>
            <person name="Tian Y."/>
            <person name="Yao Z."/>
            <person name="Fu G."/>
            <person name="Chen B."/>
            <person name="Fang R."/>
            <person name="Qiang B."/>
            <person name="Chen Z."/>
            <person name="Zhao G.P."/>
            <person name="Tang J.L."/>
            <person name="He C."/>
        </authorList>
    </citation>
    <scope>NUCLEOTIDE SEQUENCE [LARGE SCALE GENOMIC DNA]</scope>
    <source>
        <strain evidence="3 4">8004</strain>
    </source>
</reference>
<feature type="domain" description="DUF418" evidence="2">
    <location>
        <begin position="245"/>
        <end position="401"/>
    </location>
</feature>
<dbReference type="InterPro" id="IPR007349">
    <property type="entry name" value="DUF418"/>
</dbReference>
<dbReference type="InterPro" id="IPR052529">
    <property type="entry name" value="Bact_Transport_Assoc"/>
</dbReference>
<dbReference type="Proteomes" id="UP000000420">
    <property type="component" value="Chromosome"/>
</dbReference>
<feature type="transmembrane region" description="Helical" evidence="1">
    <location>
        <begin position="109"/>
        <end position="137"/>
    </location>
</feature>
<keyword evidence="1" id="KW-0812">Transmembrane</keyword>
<dbReference type="PANTHER" id="PTHR30590">
    <property type="entry name" value="INNER MEMBRANE PROTEIN"/>
    <property type="match status" value="1"/>
</dbReference>
<feature type="transmembrane region" description="Helical" evidence="1">
    <location>
        <begin position="21"/>
        <end position="42"/>
    </location>
</feature>
<protein>
    <submittedName>
        <fullName evidence="3">Transport protein</fullName>
    </submittedName>
</protein>
<feature type="transmembrane region" description="Helical" evidence="1">
    <location>
        <begin position="337"/>
        <end position="355"/>
    </location>
</feature>
<proteinExistence type="predicted"/>
<feature type="transmembrane region" description="Helical" evidence="1">
    <location>
        <begin position="294"/>
        <end position="317"/>
    </location>
</feature>
<keyword evidence="1" id="KW-0472">Membrane</keyword>
<feature type="transmembrane region" description="Helical" evidence="1">
    <location>
        <begin position="367"/>
        <end position="386"/>
    </location>
</feature>
<evidence type="ECO:0000313" key="3">
    <source>
        <dbReference type="EMBL" id="AAY48603.1"/>
    </source>
</evidence>